<evidence type="ECO:0000313" key="11">
    <source>
        <dbReference type="Proteomes" id="UP000278398"/>
    </source>
</evidence>
<evidence type="ECO:0000313" key="10">
    <source>
        <dbReference type="EMBL" id="RST86048.1"/>
    </source>
</evidence>
<comment type="catalytic activity">
    <reaction evidence="8">
        <text>a (3R)-hydroxyacyl-[ACP] + UDP-N-acetyl-alpha-D-glucosamine = a UDP-3-O-[(3R)-3-hydroxyacyl]-N-acetyl-alpha-D-glucosamine + holo-[ACP]</text>
        <dbReference type="Rhea" id="RHEA:67812"/>
        <dbReference type="Rhea" id="RHEA-COMP:9685"/>
        <dbReference type="Rhea" id="RHEA-COMP:9945"/>
        <dbReference type="ChEBI" id="CHEBI:57705"/>
        <dbReference type="ChEBI" id="CHEBI:64479"/>
        <dbReference type="ChEBI" id="CHEBI:78827"/>
        <dbReference type="ChEBI" id="CHEBI:173225"/>
        <dbReference type="EC" id="2.3.1.129"/>
    </reaction>
</comment>
<comment type="subunit">
    <text evidence="8">Homotrimer.</text>
</comment>
<keyword evidence="6 8" id="KW-0443">Lipid metabolism</keyword>
<dbReference type="UniPathway" id="UPA00359">
    <property type="reaction ID" value="UER00477"/>
</dbReference>
<evidence type="ECO:0000256" key="5">
    <source>
        <dbReference type="ARBA" id="ARBA00022737"/>
    </source>
</evidence>
<accession>A0A429YX66</accession>
<evidence type="ECO:0000256" key="4">
    <source>
        <dbReference type="ARBA" id="ARBA00022679"/>
    </source>
</evidence>
<dbReference type="EMBL" id="RWKW01000043">
    <property type="protein sequence ID" value="RST86048.1"/>
    <property type="molecule type" value="Genomic_DNA"/>
</dbReference>
<protein>
    <recommendedName>
        <fullName evidence="8">Acyl-[acyl-carrier-protein]--UDP-N-acetylglucosamine O-acyltransferase</fullName>
        <shortName evidence="8">UDP-N-acetylglucosamine acyltransferase</shortName>
        <ecNumber evidence="8">2.3.1.129</ecNumber>
    </recommendedName>
</protein>
<keyword evidence="7 8" id="KW-0012">Acyltransferase</keyword>
<evidence type="ECO:0000256" key="7">
    <source>
        <dbReference type="ARBA" id="ARBA00023315"/>
    </source>
</evidence>
<dbReference type="InterPro" id="IPR011004">
    <property type="entry name" value="Trimer_LpxA-like_sf"/>
</dbReference>
<comment type="function">
    <text evidence="8">Involved in the biosynthesis of lipid A, a phosphorylated glycolipid that anchors the lipopolysaccharide to the outer membrane of the cell.</text>
</comment>
<keyword evidence="2 8" id="KW-0444">Lipid biosynthesis</keyword>
<dbReference type="InterPro" id="IPR037157">
    <property type="entry name" value="Acetyltransf_C_sf"/>
</dbReference>
<keyword evidence="3 8" id="KW-0441">Lipid A biosynthesis</keyword>
<dbReference type="RefSeq" id="WP_126700336.1">
    <property type="nucleotide sequence ID" value="NZ_RWKW01000043.1"/>
</dbReference>
<feature type="domain" description="UDP N-acetylglucosamine O-acyltransferase C-terminal" evidence="9">
    <location>
        <begin position="178"/>
        <end position="257"/>
    </location>
</feature>
<organism evidence="10 11">
    <name type="scientific">Aquibium carbonis</name>
    <dbReference type="NCBI Taxonomy" id="2495581"/>
    <lineage>
        <taxon>Bacteria</taxon>
        <taxon>Pseudomonadati</taxon>
        <taxon>Pseudomonadota</taxon>
        <taxon>Alphaproteobacteria</taxon>
        <taxon>Hyphomicrobiales</taxon>
        <taxon>Phyllobacteriaceae</taxon>
        <taxon>Aquibium</taxon>
    </lineage>
</organism>
<dbReference type="GO" id="GO:0005737">
    <property type="term" value="C:cytoplasm"/>
    <property type="evidence" value="ECO:0007669"/>
    <property type="project" value="UniProtKB-SubCell"/>
</dbReference>
<comment type="similarity">
    <text evidence="8">Belongs to the transferase hexapeptide repeat family. LpxA subfamily.</text>
</comment>
<comment type="pathway">
    <text evidence="8">Glycolipid biosynthesis; lipid IV(A) biosynthesis; lipid IV(A) from (3R)-3-hydroxytetradecanoyl-[acyl-carrier-protein] and UDP-N-acetyl-alpha-D-glucosamine: step 1/6.</text>
</comment>
<dbReference type="PIRSF" id="PIRSF000456">
    <property type="entry name" value="UDP-GlcNAc_acltr"/>
    <property type="match status" value="1"/>
</dbReference>
<dbReference type="SUPFAM" id="SSF51161">
    <property type="entry name" value="Trimeric LpxA-like enzymes"/>
    <property type="match status" value="1"/>
</dbReference>
<gene>
    <name evidence="8" type="primary">lpxA</name>
    <name evidence="10" type="ORF">EJC49_12865</name>
</gene>
<dbReference type="GO" id="GO:0008780">
    <property type="term" value="F:acyl-[acyl-carrier-protein]-UDP-N-acetylglucosamine O-acyltransferase activity"/>
    <property type="evidence" value="ECO:0007669"/>
    <property type="project" value="UniProtKB-UniRule"/>
</dbReference>
<evidence type="ECO:0000256" key="6">
    <source>
        <dbReference type="ARBA" id="ARBA00023098"/>
    </source>
</evidence>
<keyword evidence="4 8" id="KW-0808">Transferase</keyword>
<dbReference type="PANTHER" id="PTHR43480">
    <property type="entry name" value="ACYL-[ACYL-CARRIER-PROTEIN]--UDP-N-ACETYLGLUCOSAMINE O-ACYLTRANSFERASE"/>
    <property type="match status" value="1"/>
</dbReference>
<evidence type="ECO:0000256" key="8">
    <source>
        <dbReference type="HAMAP-Rule" id="MF_00387"/>
    </source>
</evidence>
<proteinExistence type="inferred from homology"/>
<comment type="subcellular location">
    <subcellularLocation>
        <location evidence="8">Cytoplasm</location>
    </subcellularLocation>
</comment>
<dbReference type="Pfam" id="PF00132">
    <property type="entry name" value="Hexapep"/>
    <property type="match status" value="1"/>
</dbReference>
<dbReference type="GO" id="GO:0009245">
    <property type="term" value="P:lipid A biosynthetic process"/>
    <property type="evidence" value="ECO:0007669"/>
    <property type="project" value="UniProtKB-UniRule"/>
</dbReference>
<dbReference type="OrthoDB" id="9807278at2"/>
<dbReference type="Proteomes" id="UP000278398">
    <property type="component" value="Unassembled WGS sequence"/>
</dbReference>
<dbReference type="Pfam" id="PF13720">
    <property type="entry name" value="Acetyltransf_11"/>
    <property type="match status" value="1"/>
</dbReference>
<dbReference type="NCBIfam" id="TIGR01852">
    <property type="entry name" value="lipid_A_lpxA"/>
    <property type="match status" value="1"/>
</dbReference>
<keyword evidence="11" id="KW-1185">Reference proteome</keyword>
<dbReference type="PROSITE" id="PS00101">
    <property type="entry name" value="HEXAPEP_TRANSFERASES"/>
    <property type="match status" value="1"/>
</dbReference>
<dbReference type="PANTHER" id="PTHR43480:SF1">
    <property type="entry name" value="ACYL-[ACYL-CARRIER-PROTEIN]--UDP-N-ACETYLGLUCOSAMINE O-ACYLTRANSFERASE, MITOCHONDRIAL-RELATED"/>
    <property type="match status" value="1"/>
</dbReference>
<evidence type="ECO:0000256" key="2">
    <source>
        <dbReference type="ARBA" id="ARBA00022516"/>
    </source>
</evidence>
<evidence type="ECO:0000259" key="9">
    <source>
        <dbReference type="Pfam" id="PF13720"/>
    </source>
</evidence>
<dbReference type="HAMAP" id="MF_00387">
    <property type="entry name" value="LpxA"/>
    <property type="match status" value="1"/>
</dbReference>
<dbReference type="NCBIfam" id="NF003657">
    <property type="entry name" value="PRK05289.1"/>
    <property type="match status" value="1"/>
</dbReference>
<dbReference type="EC" id="2.3.1.129" evidence="8"/>
<dbReference type="Gene3D" id="1.20.1180.10">
    <property type="entry name" value="Udp N-acetylglucosamine O-acyltransferase, C-terminal domain"/>
    <property type="match status" value="1"/>
</dbReference>
<sequence>MSQTHIHPSAVVEHGARIGQGVRIGPLCHIGPDVTLGDGVELVGHVSVIGVTTIGDGTTVYPHAVLGGPPQDLKHKGGRTTLTVGRNCTIREYVTMHTGTDSGRGATVVGDNGFFLVAAHVAHDCIVGDNVTMTNQATLGGHCEVGDHVIIGGLTAVHQNVRIGRRAFLGGCSAIVGDVIPFAMAVGNRARLQGFNLVGMRRAGMARAQVLTMREAYRRIFDPRQPVARNLEAVAVDYADAPEVMEIVDFMTKRGKRHMCVPPYADAGEPGDGSDG</sequence>
<evidence type="ECO:0000256" key="3">
    <source>
        <dbReference type="ARBA" id="ARBA00022556"/>
    </source>
</evidence>
<dbReference type="InterPro" id="IPR018357">
    <property type="entry name" value="Hexapep_transf_CS"/>
</dbReference>
<dbReference type="Gene3D" id="2.160.10.10">
    <property type="entry name" value="Hexapeptide repeat proteins"/>
    <property type="match status" value="1"/>
</dbReference>
<name>A0A429YX66_9HYPH</name>
<dbReference type="InterPro" id="IPR010137">
    <property type="entry name" value="Lipid_A_LpxA"/>
</dbReference>
<dbReference type="CDD" id="cd03351">
    <property type="entry name" value="LbH_UDP-GlcNAc_AT"/>
    <property type="match status" value="1"/>
</dbReference>
<keyword evidence="1 8" id="KW-0963">Cytoplasm</keyword>
<dbReference type="GO" id="GO:0016020">
    <property type="term" value="C:membrane"/>
    <property type="evidence" value="ECO:0007669"/>
    <property type="project" value="GOC"/>
</dbReference>
<keyword evidence="5 8" id="KW-0677">Repeat</keyword>
<dbReference type="AlphaFoldDB" id="A0A429YX66"/>
<dbReference type="InterPro" id="IPR029098">
    <property type="entry name" value="Acetyltransf_C"/>
</dbReference>
<comment type="caution">
    <text evidence="10">The sequence shown here is derived from an EMBL/GenBank/DDBJ whole genome shotgun (WGS) entry which is preliminary data.</text>
</comment>
<evidence type="ECO:0000256" key="1">
    <source>
        <dbReference type="ARBA" id="ARBA00022490"/>
    </source>
</evidence>
<reference evidence="10 11" key="1">
    <citation type="submission" date="2018-12" db="EMBL/GenBank/DDBJ databases">
        <title>Mesorhizobium carbonis sp. nov., isolated from coal mine water.</title>
        <authorList>
            <person name="Xin W."/>
            <person name="Xu Z."/>
            <person name="Xiang F."/>
            <person name="Zhang J."/>
            <person name="Xi L."/>
            <person name="Liu J."/>
        </authorList>
    </citation>
    <scope>NUCLEOTIDE SEQUENCE [LARGE SCALE GENOMIC DNA]</scope>
    <source>
        <strain evidence="10 11">B2.3</strain>
    </source>
</reference>
<dbReference type="InterPro" id="IPR001451">
    <property type="entry name" value="Hexapep"/>
</dbReference>